<reference evidence="3" key="2">
    <citation type="submission" date="2025-09" db="UniProtKB">
        <authorList>
            <consortium name="Ensembl"/>
        </authorList>
    </citation>
    <scope>IDENTIFICATION</scope>
</reference>
<sequence>MQHRGFLLLTLLALLALTSTEAKKKDKVKKEGALQCPVPGDHPRHQALHPQYQSQGQSQEREGKGLEAKPGYQGAPGVTWGLAHALPLPGRRYDPPVPSVCLLALINHFLPCPSHSPAPPLSAQSGERQGILGSFSFPQSNVSPRARFCSSPQFHY</sequence>
<evidence type="ECO:0000313" key="3">
    <source>
        <dbReference type="Ensembl" id="ENSCATP00000031952.1"/>
    </source>
</evidence>
<dbReference type="AlphaFoldDB" id="A0A2K5N375"/>
<feature type="signal peptide" evidence="2">
    <location>
        <begin position="1"/>
        <end position="22"/>
    </location>
</feature>
<evidence type="ECO:0000256" key="1">
    <source>
        <dbReference type="SAM" id="MobiDB-lite"/>
    </source>
</evidence>
<keyword evidence="4" id="KW-1185">Reference proteome</keyword>
<feature type="chain" id="PRO_5043814486" evidence="2">
    <location>
        <begin position="23"/>
        <end position="156"/>
    </location>
</feature>
<proteinExistence type="predicted"/>
<evidence type="ECO:0000313" key="4">
    <source>
        <dbReference type="Proteomes" id="UP000233060"/>
    </source>
</evidence>
<feature type="region of interest" description="Disordered" evidence="1">
    <location>
        <begin position="24"/>
        <end position="72"/>
    </location>
</feature>
<organism evidence="3 4">
    <name type="scientific">Cercocebus atys</name>
    <name type="common">Sooty mangabey</name>
    <name type="synonym">Cercocebus torquatus atys</name>
    <dbReference type="NCBI Taxonomy" id="9531"/>
    <lineage>
        <taxon>Eukaryota</taxon>
        <taxon>Metazoa</taxon>
        <taxon>Chordata</taxon>
        <taxon>Craniata</taxon>
        <taxon>Vertebrata</taxon>
        <taxon>Euteleostomi</taxon>
        <taxon>Mammalia</taxon>
        <taxon>Eutheria</taxon>
        <taxon>Euarchontoglires</taxon>
        <taxon>Primates</taxon>
        <taxon>Haplorrhini</taxon>
        <taxon>Catarrhini</taxon>
        <taxon>Cercopithecidae</taxon>
        <taxon>Cercopithecinae</taxon>
        <taxon>Cercocebus</taxon>
    </lineage>
</organism>
<keyword evidence="2" id="KW-0732">Signal</keyword>
<dbReference type="GeneTree" id="ENSGT00500000045558"/>
<reference evidence="3" key="1">
    <citation type="submission" date="2025-08" db="UniProtKB">
        <authorList>
            <consortium name="Ensembl"/>
        </authorList>
    </citation>
    <scope>IDENTIFICATION</scope>
</reference>
<dbReference type="Ensembl" id="ENSCATT00000056218.1">
    <property type="protein sequence ID" value="ENSCATP00000031952.1"/>
    <property type="gene ID" value="ENSCATG00000039078.1"/>
</dbReference>
<name>A0A2K5N375_CERAT</name>
<dbReference type="OMA" id="KPGCQGT"/>
<protein>
    <submittedName>
        <fullName evidence="3">Uncharacterized protein</fullName>
    </submittedName>
</protein>
<accession>A0A2K5N375</accession>
<evidence type="ECO:0000256" key="2">
    <source>
        <dbReference type="SAM" id="SignalP"/>
    </source>
</evidence>
<dbReference type="Proteomes" id="UP000233060">
    <property type="component" value="Unassembled WGS sequence"/>
</dbReference>